<organism evidence="1">
    <name type="scientific">marine sediment metagenome</name>
    <dbReference type="NCBI Taxonomy" id="412755"/>
    <lineage>
        <taxon>unclassified sequences</taxon>
        <taxon>metagenomes</taxon>
        <taxon>ecological metagenomes</taxon>
    </lineage>
</organism>
<comment type="caution">
    <text evidence="1">The sequence shown here is derived from an EMBL/GenBank/DDBJ whole genome shotgun (WGS) entry which is preliminary data.</text>
</comment>
<sequence>MKRLWWTVAVGLVILTIVIGYRWVTAVLNQANMTTTVQNLKDIALATADFH</sequence>
<dbReference type="EMBL" id="BARS01023363">
    <property type="protein sequence ID" value="GAG10660.1"/>
    <property type="molecule type" value="Genomic_DNA"/>
</dbReference>
<name>X0UY04_9ZZZZ</name>
<accession>X0UY04</accession>
<feature type="non-terminal residue" evidence="1">
    <location>
        <position position="51"/>
    </location>
</feature>
<gene>
    <name evidence="1" type="ORF">S01H1_37201</name>
</gene>
<dbReference type="AlphaFoldDB" id="X0UY04"/>
<proteinExistence type="predicted"/>
<protein>
    <submittedName>
        <fullName evidence="1">Uncharacterized protein</fullName>
    </submittedName>
</protein>
<reference evidence="1" key="1">
    <citation type="journal article" date="2014" name="Front. Microbiol.">
        <title>High frequency of phylogenetically diverse reductive dehalogenase-homologous genes in deep subseafloor sedimentary metagenomes.</title>
        <authorList>
            <person name="Kawai M."/>
            <person name="Futagami T."/>
            <person name="Toyoda A."/>
            <person name="Takaki Y."/>
            <person name="Nishi S."/>
            <person name="Hori S."/>
            <person name="Arai W."/>
            <person name="Tsubouchi T."/>
            <person name="Morono Y."/>
            <person name="Uchiyama I."/>
            <person name="Ito T."/>
            <person name="Fujiyama A."/>
            <person name="Inagaki F."/>
            <person name="Takami H."/>
        </authorList>
    </citation>
    <scope>NUCLEOTIDE SEQUENCE</scope>
    <source>
        <strain evidence="1">Expedition CK06-06</strain>
    </source>
</reference>
<evidence type="ECO:0000313" key="1">
    <source>
        <dbReference type="EMBL" id="GAG10660.1"/>
    </source>
</evidence>